<gene>
    <name evidence="7" type="ORF">SK128_012513</name>
</gene>
<evidence type="ECO:0000256" key="5">
    <source>
        <dbReference type="ARBA" id="ARBA00023242"/>
    </source>
</evidence>
<keyword evidence="4" id="KW-0804">Transcription</keyword>
<reference evidence="7 8" key="1">
    <citation type="submission" date="2023-11" db="EMBL/GenBank/DDBJ databases">
        <title>Halocaridina rubra genome assembly.</title>
        <authorList>
            <person name="Smith C."/>
        </authorList>
    </citation>
    <scope>NUCLEOTIDE SEQUENCE [LARGE SCALE GENOMIC DNA]</scope>
    <source>
        <strain evidence="7">EP-1</strain>
        <tissue evidence="7">Whole</tissue>
    </source>
</reference>
<accession>A0AAN8XPS7</accession>
<keyword evidence="5" id="KW-0539">Nucleus</keyword>
<dbReference type="PANTHER" id="PTHR15180">
    <property type="entry name" value="GENERAL TRANSCRIPTION FACTOR 3C POLYPEPTIDE 1"/>
    <property type="match status" value="1"/>
</dbReference>
<evidence type="ECO:0000313" key="8">
    <source>
        <dbReference type="Proteomes" id="UP001381693"/>
    </source>
</evidence>
<dbReference type="Proteomes" id="UP001381693">
    <property type="component" value="Unassembled WGS sequence"/>
</dbReference>
<keyword evidence="8" id="KW-1185">Reference proteome</keyword>
<proteinExistence type="predicted"/>
<dbReference type="Pfam" id="PF04182">
    <property type="entry name" value="B-block_TFIIIC"/>
    <property type="match status" value="1"/>
</dbReference>
<protein>
    <recommendedName>
        <fullName evidence="6">B-block binding subunit of TFIIIC domain-containing protein</fullName>
    </recommendedName>
</protein>
<comment type="subcellular location">
    <subcellularLocation>
        <location evidence="1">Nucleus</location>
    </subcellularLocation>
</comment>
<feature type="domain" description="B-block binding subunit of TFIIIC" evidence="6">
    <location>
        <begin position="2"/>
        <end position="61"/>
    </location>
</feature>
<evidence type="ECO:0000256" key="4">
    <source>
        <dbReference type="ARBA" id="ARBA00023163"/>
    </source>
</evidence>
<evidence type="ECO:0000313" key="7">
    <source>
        <dbReference type="EMBL" id="KAK7085488.1"/>
    </source>
</evidence>
<dbReference type="InterPro" id="IPR007309">
    <property type="entry name" value="TFIIIC_Bblock-bd"/>
</dbReference>
<dbReference type="GO" id="GO:0006384">
    <property type="term" value="P:transcription initiation at RNA polymerase III promoter"/>
    <property type="evidence" value="ECO:0007669"/>
    <property type="project" value="InterPro"/>
</dbReference>
<dbReference type="GO" id="GO:0003677">
    <property type="term" value="F:DNA binding"/>
    <property type="evidence" value="ECO:0007669"/>
    <property type="project" value="UniProtKB-KW"/>
</dbReference>
<dbReference type="GO" id="GO:0000127">
    <property type="term" value="C:transcription factor TFIIIC complex"/>
    <property type="evidence" value="ECO:0007669"/>
    <property type="project" value="InterPro"/>
</dbReference>
<dbReference type="AlphaFoldDB" id="A0AAN8XPS7"/>
<evidence type="ECO:0000259" key="6">
    <source>
        <dbReference type="Pfam" id="PF04182"/>
    </source>
</evidence>
<dbReference type="PANTHER" id="PTHR15180:SF1">
    <property type="entry name" value="GENERAL TRANSCRIPTION FACTOR 3C POLYPEPTIDE 1"/>
    <property type="match status" value="1"/>
</dbReference>
<name>A0AAN8XPS7_HALRR</name>
<organism evidence="7 8">
    <name type="scientific">Halocaridina rubra</name>
    <name type="common">Hawaiian red shrimp</name>
    <dbReference type="NCBI Taxonomy" id="373956"/>
    <lineage>
        <taxon>Eukaryota</taxon>
        <taxon>Metazoa</taxon>
        <taxon>Ecdysozoa</taxon>
        <taxon>Arthropoda</taxon>
        <taxon>Crustacea</taxon>
        <taxon>Multicrustacea</taxon>
        <taxon>Malacostraca</taxon>
        <taxon>Eumalacostraca</taxon>
        <taxon>Eucarida</taxon>
        <taxon>Decapoda</taxon>
        <taxon>Pleocyemata</taxon>
        <taxon>Caridea</taxon>
        <taxon>Atyoidea</taxon>
        <taxon>Atyidae</taxon>
        <taxon>Halocaridina</taxon>
    </lineage>
</organism>
<keyword evidence="3" id="KW-0238">DNA-binding</keyword>
<evidence type="ECO:0000256" key="1">
    <source>
        <dbReference type="ARBA" id="ARBA00004123"/>
    </source>
</evidence>
<evidence type="ECO:0000256" key="3">
    <source>
        <dbReference type="ARBA" id="ARBA00023125"/>
    </source>
</evidence>
<keyword evidence="2" id="KW-0597">Phosphoprotein</keyword>
<dbReference type="InterPro" id="IPR044210">
    <property type="entry name" value="Tfc3-like"/>
</dbReference>
<comment type="caution">
    <text evidence="7">The sequence shown here is derived from an EMBL/GenBank/DDBJ whole genome shotgun (WGS) entry which is preliminary data.</text>
</comment>
<dbReference type="GO" id="GO:0005634">
    <property type="term" value="C:nucleus"/>
    <property type="evidence" value="ECO:0007669"/>
    <property type="project" value="UniProtKB-SubCell"/>
</dbReference>
<dbReference type="GO" id="GO:0042791">
    <property type="term" value="P:5S class rRNA transcription by RNA polymerase III"/>
    <property type="evidence" value="ECO:0007669"/>
    <property type="project" value="TreeGrafter"/>
</dbReference>
<dbReference type="EMBL" id="JAXCGZ010000888">
    <property type="protein sequence ID" value="KAK7085488.1"/>
    <property type="molecule type" value="Genomic_DNA"/>
</dbReference>
<evidence type="ECO:0000256" key="2">
    <source>
        <dbReference type="ARBA" id="ARBA00022553"/>
    </source>
</evidence>
<sequence length="391" mass="45159">MGEITQGKVSLAVVGDSPKTQFYHRKRLLKLNLITKQPHQQKGCQGQTQNGSLLHLTRFYVERRSKFIMMIQRAVEILKSKDGHFSLYNSIKEEMGMPDASCRKLFKSIEFQKYMKVKSVPYRRVYPDATPSEWQCKGKDAEKTVRVMELVNPNIDPQDVCKSEEIADDDEEDDSYQGILDQRRVVFKVGFLQQAYRLVEDAGPEGVSQSDIARLLGQTRLDARTICRNLQRRNKVHTIMKDVGRQRVSCYVSNKYASTGHLTQEFWKERQKIMAMRDERDTEDIPSTSKKNDVMKIVDTNSMEGVEVDLEMLSMHSRIAKEKQRSKAPSSKILIKDDKARTFKRQDIKKNVSEDSNKNKGFLSMLEDVQLTYTNQKRNAPHVTTPYDEAS</sequence>